<comment type="caution">
    <text evidence="6">The sequence shown here is derived from an EMBL/GenBank/DDBJ whole genome shotgun (WGS) entry which is preliminary data.</text>
</comment>
<feature type="region of interest" description="Disordered" evidence="3">
    <location>
        <begin position="323"/>
        <end position="342"/>
    </location>
</feature>
<dbReference type="AlphaFoldDB" id="A0AAV3QN79"/>
<dbReference type="GO" id="GO:0005634">
    <property type="term" value="C:nucleus"/>
    <property type="evidence" value="ECO:0007669"/>
    <property type="project" value="UniProtKB-SubCell"/>
</dbReference>
<feature type="domain" description="Myb-like" evidence="4">
    <location>
        <begin position="459"/>
        <end position="529"/>
    </location>
</feature>
<dbReference type="PROSITE" id="PS50090">
    <property type="entry name" value="MYB_LIKE"/>
    <property type="match status" value="3"/>
</dbReference>
<feature type="domain" description="Myb-like" evidence="4">
    <location>
        <begin position="531"/>
        <end position="584"/>
    </location>
</feature>
<dbReference type="EMBL" id="BAABME010022312">
    <property type="protein sequence ID" value="GAA0165494.1"/>
    <property type="molecule type" value="Genomic_DNA"/>
</dbReference>
<dbReference type="Gene3D" id="1.10.10.60">
    <property type="entry name" value="Homeodomain-like"/>
    <property type="match status" value="2"/>
</dbReference>
<feature type="domain" description="HTH myb-type" evidence="5">
    <location>
        <begin position="416"/>
        <end position="462"/>
    </location>
</feature>
<reference evidence="6 7" key="1">
    <citation type="submission" date="2024-01" db="EMBL/GenBank/DDBJ databases">
        <title>The complete chloroplast genome sequence of Lithospermum erythrorhizon: insights into the phylogenetic relationship among Boraginaceae species and the maternal lineages of purple gromwells.</title>
        <authorList>
            <person name="Okada T."/>
            <person name="Watanabe K."/>
        </authorList>
    </citation>
    <scope>NUCLEOTIDE SEQUENCE [LARGE SCALE GENOMIC DNA]</scope>
</reference>
<gene>
    <name evidence="6" type="ORF">LIER_39992</name>
</gene>
<sequence>MENMDRKEKNKKGRKGDDDVDDHYIGGKKGNGDGGVLSCENDFILVDNLEGKKKRKKKKDKGSKKERDECAVSGHAAENEGGDAYQVEMELGGFDVKNGGKGEVLLAEHGESKKIKRKKKKEKRSGKKRVEYQSSGHVVGNERSDTYLGETEIVSSEDKEGETGKVHEEHAVGLNGKTKKRKKDKRSSECIAVEQTSDADVTKKVEKKKRKLKKKQSKNDLGRVRIPDANCAEEDIKKDSKKKKRKREKVTTEDELGDVVVTDESLYKEVEVRRKKRKTEIKEGETRSKRKGKEKKIKQSENTKGAKDKKKVRFSSQVEVFPVSDSRNQKRKNKQDNLVRGKRFSTEEDKILQEAIDDYIEQNGLGEEGVDMVRNCRAHPKVKGCWTEIAKALPNRPQSAIYYRGQILLHRGENHKWSEEDCELLRKLQEKHGNKWKIIAEEFGRSRQHVKDTWRRLKVVNKQKGQWTQKEYQALFDLVNTDLRLKISEDEEKKSKYGMLRDNIHWTAISDTLETRTGPNCCMKWYDQLSSPMVTQGLWADSDDHRLINELFSVDASCMEDVDWDNILDYRSGDLCRKRWNQMVQHIGNHVSMSFSEQVEILAKRYCPDLIEVREAWENKPYVDDL</sequence>
<dbReference type="InterPro" id="IPR017930">
    <property type="entry name" value="Myb_dom"/>
</dbReference>
<protein>
    <submittedName>
        <fullName evidence="6">Uncharacterized protein</fullName>
    </submittedName>
</protein>
<dbReference type="PROSITE" id="PS51294">
    <property type="entry name" value="HTH_MYB"/>
    <property type="match status" value="1"/>
</dbReference>
<evidence type="ECO:0000256" key="1">
    <source>
        <dbReference type="ARBA" id="ARBA00004123"/>
    </source>
</evidence>
<dbReference type="SMART" id="SM00717">
    <property type="entry name" value="SANT"/>
    <property type="match status" value="3"/>
</dbReference>
<keyword evidence="7" id="KW-1185">Reference proteome</keyword>
<dbReference type="Pfam" id="PF13921">
    <property type="entry name" value="Myb_DNA-bind_6"/>
    <property type="match status" value="1"/>
</dbReference>
<dbReference type="PANTHER" id="PTHR47430">
    <property type="entry name" value="GB|AAC33480.1"/>
    <property type="match status" value="1"/>
</dbReference>
<accession>A0AAV3QN79</accession>
<feature type="region of interest" description="Disordered" evidence="3">
    <location>
        <begin position="272"/>
        <end position="312"/>
    </location>
</feature>
<evidence type="ECO:0000256" key="3">
    <source>
        <dbReference type="SAM" id="MobiDB-lite"/>
    </source>
</evidence>
<feature type="compositionally biased region" description="Basic residues" evidence="3">
    <location>
        <begin position="52"/>
        <end position="62"/>
    </location>
</feature>
<evidence type="ECO:0000313" key="7">
    <source>
        <dbReference type="Proteomes" id="UP001454036"/>
    </source>
</evidence>
<feature type="region of interest" description="Disordered" evidence="3">
    <location>
        <begin position="50"/>
        <end position="83"/>
    </location>
</feature>
<dbReference type="SUPFAM" id="SSF46689">
    <property type="entry name" value="Homeodomain-like"/>
    <property type="match status" value="2"/>
</dbReference>
<evidence type="ECO:0000256" key="2">
    <source>
        <dbReference type="ARBA" id="ARBA00023242"/>
    </source>
</evidence>
<feature type="region of interest" description="Disordered" evidence="3">
    <location>
        <begin position="1"/>
        <end position="38"/>
    </location>
</feature>
<organism evidence="6 7">
    <name type="scientific">Lithospermum erythrorhizon</name>
    <name type="common">Purple gromwell</name>
    <name type="synonym">Lithospermum officinale var. erythrorhizon</name>
    <dbReference type="NCBI Taxonomy" id="34254"/>
    <lineage>
        <taxon>Eukaryota</taxon>
        <taxon>Viridiplantae</taxon>
        <taxon>Streptophyta</taxon>
        <taxon>Embryophyta</taxon>
        <taxon>Tracheophyta</taxon>
        <taxon>Spermatophyta</taxon>
        <taxon>Magnoliopsida</taxon>
        <taxon>eudicotyledons</taxon>
        <taxon>Gunneridae</taxon>
        <taxon>Pentapetalae</taxon>
        <taxon>asterids</taxon>
        <taxon>lamiids</taxon>
        <taxon>Boraginales</taxon>
        <taxon>Boraginaceae</taxon>
        <taxon>Boraginoideae</taxon>
        <taxon>Lithospermeae</taxon>
        <taxon>Lithospermum</taxon>
    </lineage>
</organism>
<feature type="compositionally biased region" description="Basic residues" evidence="3">
    <location>
        <begin position="239"/>
        <end position="248"/>
    </location>
</feature>
<feature type="domain" description="Myb-like" evidence="4">
    <location>
        <begin position="416"/>
        <end position="458"/>
    </location>
</feature>
<feature type="compositionally biased region" description="Basic and acidic residues" evidence="3">
    <location>
        <begin position="217"/>
        <end position="226"/>
    </location>
</feature>
<dbReference type="CDD" id="cd00167">
    <property type="entry name" value="SANT"/>
    <property type="match status" value="1"/>
</dbReference>
<keyword evidence="2" id="KW-0539">Nucleus</keyword>
<evidence type="ECO:0000259" key="5">
    <source>
        <dbReference type="PROSITE" id="PS51294"/>
    </source>
</evidence>
<comment type="subcellular location">
    <subcellularLocation>
        <location evidence="1">Nucleus</location>
    </subcellularLocation>
</comment>
<proteinExistence type="predicted"/>
<feature type="compositionally biased region" description="Basic residues" evidence="3">
    <location>
        <begin position="205"/>
        <end position="216"/>
    </location>
</feature>
<feature type="compositionally biased region" description="Basic and acidic residues" evidence="3">
    <location>
        <begin position="156"/>
        <end position="171"/>
    </location>
</feature>
<feature type="region of interest" description="Disordered" evidence="3">
    <location>
        <begin position="105"/>
        <end position="255"/>
    </location>
</feature>
<feature type="compositionally biased region" description="Basic and acidic residues" evidence="3">
    <location>
        <begin position="297"/>
        <end position="306"/>
    </location>
</feature>
<dbReference type="InterPro" id="IPR009057">
    <property type="entry name" value="Homeodomain-like_sf"/>
</dbReference>
<evidence type="ECO:0000313" key="6">
    <source>
        <dbReference type="EMBL" id="GAA0165494.1"/>
    </source>
</evidence>
<dbReference type="PANTHER" id="PTHR47430:SF4">
    <property type="entry name" value="GB|AAC33480.1"/>
    <property type="match status" value="1"/>
</dbReference>
<dbReference type="Proteomes" id="UP001454036">
    <property type="component" value="Unassembled WGS sequence"/>
</dbReference>
<name>A0AAV3QN79_LITER</name>
<dbReference type="InterPro" id="IPR001005">
    <property type="entry name" value="SANT/Myb"/>
</dbReference>
<evidence type="ECO:0000259" key="4">
    <source>
        <dbReference type="PROSITE" id="PS50090"/>
    </source>
</evidence>
<feature type="compositionally biased region" description="Basic residues" evidence="3">
    <location>
        <begin position="114"/>
        <end position="127"/>
    </location>
</feature>